<sequence>MIQLTFHSAAQEDVELASRYWAMNAAGKFENEIADLLTRNHIASKALLEKRVRSLADAYDTNQVCLQCGGYEKIRRRSDAQRAAAPMHRPCLACMNRMKVKRSKTASKGMLEQRPVSIRYDDLGDDTVMLLLALEASSGSPGLQIPCAVDDYRKLAPGPASYFFNKLRQANAIVESSQTKGAFLLAPDIHLGAGTNAVNHLRGRELNDSRALYRLWLDLATVDCMAYF</sequence>
<evidence type="ECO:0000313" key="1">
    <source>
        <dbReference type="EMBL" id="MCS0590872.1"/>
    </source>
</evidence>
<dbReference type="EMBL" id="JANUGX010000021">
    <property type="protein sequence ID" value="MCS0590872.1"/>
    <property type="molecule type" value="Genomic_DNA"/>
</dbReference>
<keyword evidence="2" id="KW-1185">Reference proteome</keyword>
<name>A0ABT2A9M9_9BURK</name>
<proteinExistence type="predicted"/>
<evidence type="ECO:0000313" key="2">
    <source>
        <dbReference type="Proteomes" id="UP001205560"/>
    </source>
</evidence>
<protein>
    <submittedName>
        <fullName evidence="1">Uncharacterized protein</fullName>
    </submittedName>
</protein>
<dbReference type="Proteomes" id="UP001205560">
    <property type="component" value="Unassembled WGS sequence"/>
</dbReference>
<comment type="caution">
    <text evidence="1">The sequence shown here is derived from an EMBL/GenBank/DDBJ whole genome shotgun (WGS) entry which is preliminary data.</text>
</comment>
<accession>A0ABT2A9M9</accession>
<reference evidence="1 2" key="1">
    <citation type="submission" date="2022-08" db="EMBL/GenBank/DDBJ databases">
        <title>Reclassification of Massilia species as members of the genera Telluria, Duganella, Pseudoduganella, Mokoshia gen. nov. and Zemynaea gen. nov. using orthogonal and non-orthogonal genome-based approaches.</title>
        <authorList>
            <person name="Bowman J.P."/>
        </authorList>
    </citation>
    <scope>NUCLEOTIDE SEQUENCE [LARGE SCALE GENOMIC DNA]</scope>
    <source>
        <strain evidence="1 2">LMG 28164</strain>
    </source>
</reference>
<organism evidence="1 2">
    <name type="scientific">Massilia norwichensis</name>
    <dbReference type="NCBI Taxonomy" id="1442366"/>
    <lineage>
        <taxon>Bacteria</taxon>
        <taxon>Pseudomonadati</taxon>
        <taxon>Pseudomonadota</taxon>
        <taxon>Betaproteobacteria</taxon>
        <taxon>Burkholderiales</taxon>
        <taxon>Oxalobacteraceae</taxon>
        <taxon>Telluria group</taxon>
        <taxon>Massilia</taxon>
    </lineage>
</organism>
<dbReference type="RefSeq" id="WP_258846647.1">
    <property type="nucleotide sequence ID" value="NZ_JANUGX010000021.1"/>
</dbReference>
<gene>
    <name evidence="1" type="ORF">NX782_16920</name>
</gene>